<dbReference type="InterPro" id="IPR000394">
    <property type="entry name" value="RNA_pol_sigma_54"/>
</dbReference>
<protein>
    <recommendedName>
        <fullName evidence="1">RNA polymerase sigma factor 54 core-binding domain-containing protein</fullName>
    </recommendedName>
</protein>
<dbReference type="EMBL" id="BARV01026295">
    <property type="protein sequence ID" value="GAI39307.1"/>
    <property type="molecule type" value="Genomic_DNA"/>
</dbReference>
<organism evidence="2">
    <name type="scientific">marine sediment metagenome</name>
    <dbReference type="NCBI Taxonomy" id="412755"/>
    <lineage>
        <taxon>unclassified sequences</taxon>
        <taxon>metagenomes</taxon>
        <taxon>ecological metagenomes</taxon>
    </lineage>
</organism>
<evidence type="ECO:0000259" key="1">
    <source>
        <dbReference type="Pfam" id="PF04963"/>
    </source>
</evidence>
<dbReference type="GO" id="GO:0001216">
    <property type="term" value="F:DNA-binding transcription activator activity"/>
    <property type="evidence" value="ECO:0007669"/>
    <property type="project" value="InterPro"/>
</dbReference>
<sequence length="90" mass="10415">MRSYFVEKKEAPDFENFVSKSDSLWDHLEWQSNLTFSDEKDRLVAQYIIGNINEDGYLISPVEEITAATGASEEQVENIREKIKRFDPVG</sequence>
<name>X1N5K7_9ZZZZ</name>
<dbReference type="PANTHER" id="PTHR32248:SF4">
    <property type="entry name" value="RNA POLYMERASE SIGMA-54 FACTOR"/>
    <property type="match status" value="1"/>
</dbReference>
<dbReference type="GO" id="GO:0006352">
    <property type="term" value="P:DNA-templated transcription initiation"/>
    <property type="evidence" value="ECO:0007669"/>
    <property type="project" value="InterPro"/>
</dbReference>
<reference evidence="2" key="1">
    <citation type="journal article" date="2014" name="Front. Microbiol.">
        <title>High frequency of phylogenetically diverse reductive dehalogenase-homologous genes in deep subseafloor sedimentary metagenomes.</title>
        <authorList>
            <person name="Kawai M."/>
            <person name="Futagami T."/>
            <person name="Toyoda A."/>
            <person name="Takaki Y."/>
            <person name="Nishi S."/>
            <person name="Hori S."/>
            <person name="Arai W."/>
            <person name="Tsubouchi T."/>
            <person name="Morono Y."/>
            <person name="Uchiyama I."/>
            <person name="Ito T."/>
            <person name="Fujiyama A."/>
            <person name="Inagaki F."/>
            <person name="Takami H."/>
        </authorList>
    </citation>
    <scope>NUCLEOTIDE SEQUENCE</scope>
    <source>
        <strain evidence="2">Expedition CK06-06</strain>
    </source>
</reference>
<gene>
    <name evidence="2" type="ORF">S06H3_42514</name>
</gene>
<feature type="non-terminal residue" evidence="2">
    <location>
        <position position="90"/>
    </location>
</feature>
<dbReference type="GO" id="GO:0003677">
    <property type="term" value="F:DNA binding"/>
    <property type="evidence" value="ECO:0007669"/>
    <property type="project" value="InterPro"/>
</dbReference>
<dbReference type="InterPro" id="IPR007046">
    <property type="entry name" value="RNA_pol_sigma_54_core-bd"/>
</dbReference>
<accession>X1N5K7</accession>
<dbReference type="AlphaFoldDB" id="X1N5K7"/>
<dbReference type="InterPro" id="IPR038709">
    <property type="entry name" value="RpoN_core-bd_sf"/>
</dbReference>
<dbReference type="Gene3D" id="1.10.10.1330">
    <property type="entry name" value="RNA polymerase sigma-54 factor, core-binding domain"/>
    <property type="match status" value="1"/>
</dbReference>
<dbReference type="GO" id="GO:0016987">
    <property type="term" value="F:sigma factor activity"/>
    <property type="evidence" value="ECO:0007669"/>
    <property type="project" value="InterPro"/>
</dbReference>
<dbReference type="Pfam" id="PF04963">
    <property type="entry name" value="Sigma54_CBD"/>
    <property type="match status" value="1"/>
</dbReference>
<evidence type="ECO:0000313" key="2">
    <source>
        <dbReference type="EMBL" id="GAI39307.1"/>
    </source>
</evidence>
<comment type="caution">
    <text evidence="2">The sequence shown here is derived from an EMBL/GenBank/DDBJ whole genome shotgun (WGS) entry which is preliminary data.</text>
</comment>
<proteinExistence type="predicted"/>
<feature type="domain" description="RNA polymerase sigma factor 54 core-binding" evidence="1">
    <location>
        <begin position="14"/>
        <end position="90"/>
    </location>
</feature>
<dbReference type="PANTHER" id="PTHR32248">
    <property type="entry name" value="RNA POLYMERASE SIGMA-54 FACTOR"/>
    <property type="match status" value="1"/>
</dbReference>